<dbReference type="Proteomes" id="UP000585638">
    <property type="component" value="Unassembled WGS sequence"/>
</dbReference>
<gene>
    <name evidence="3" type="ORF">BJ998_009027</name>
</gene>
<dbReference type="PANTHER" id="PTHR35174:SF3">
    <property type="entry name" value="BLL7171 PROTEIN"/>
    <property type="match status" value="1"/>
</dbReference>
<dbReference type="AlphaFoldDB" id="A0A7W9KSS8"/>
<name>A0A7W9KSS8_9PSEU</name>
<reference evidence="3 4" key="1">
    <citation type="submission" date="2020-08" db="EMBL/GenBank/DDBJ databases">
        <title>Sequencing the genomes of 1000 actinobacteria strains.</title>
        <authorList>
            <person name="Klenk H.-P."/>
        </authorList>
    </citation>
    <scope>NUCLEOTIDE SEQUENCE [LARGE SCALE GENOMIC DNA]</scope>
    <source>
        <strain evidence="3 4">DSM 43851</strain>
    </source>
</reference>
<dbReference type="PANTHER" id="PTHR35174">
    <property type="entry name" value="BLL7171 PROTEIN-RELATED"/>
    <property type="match status" value="1"/>
</dbReference>
<feature type="domain" description="YCII-related" evidence="2">
    <location>
        <begin position="1"/>
        <end position="119"/>
    </location>
</feature>
<proteinExistence type="inferred from homology"/>
<evidence type="ECO:0000259" key="2">
    <source>
        <dbReference type="Pfam" id="PF03795"/>
    </source>
</evidence>
<protein>
    <recommendedName>
        <fullName evidence="2">YCII-related domain-containing protein</fullName>
    </recommendedName>
</protein>
<comment type="similarity">
    <text evidence="1">Belongs to the YciI family.</text>
</comment>
<dbReference type="Gene3D" id="3.30.70.1060">
    <property type="entry name" value="Dimeric alpha+beta barrel"/>
    <property type="match status" value="1"/>
</dbReference>
<evidence type="ECO:0000256" key="1">
    <source>
        <dbReference type="ARBA" id="ARBA00007689"/>
    </source>
</evidence>
<dbReference type="RefSeq" id="WP_184870206.1">
    <property type="nucleotide sequence ID" value="NZ_BAAAWY010000039.1"/>
</dbReference>
<sequence length="124" mass="13822">MRYLILIHSNPRSRALWETLTDEQRMEFGRGYMQLTEELAASGELVVSQGLTDPALAKRVWVQDGETMSSDGPFAEVKEYLAGFYLVDCESEARALEWAAKAPDAQLGGPVEVRPILDMSTLDL</sequence>
<comment type="caution">
    <text evidence="3">The sequence shown here is derived from an EMBL/GenBank/DDBJ whole genome shotgun (WGS) entry which is preliminary data.</text>
</comment>
<evidence type="ECO:0000313" key="3">
    <source>
        <dbReference type="EMBL" id="MBB5897768.1"/>
    </source>
</evidence>
<dbReference type="EMBL" id="JACHIR010000003">
    <property type="protein sequence ID" value="MBB5897768.1"/>
    <property type="molecule type" value="Genomic_DNA"/>
</dbReference>
<organism evidence="3 4">
    <name type="scientific">Kutzneria kofuensis</name>
    <dbReference type="NCBI Taxonomy" id="103725"/>
    <lineage>
        <taxon>Bacteria</taxon>
        <taxon>Bacillati</taxon>
        <taxon>Actinomycetota</taxon>
        <taxon>Actinomycetes</taxon>
        <taxon>Pseudonocardiales</taxon>
        <taxon>Pseudonocardiaceae</taxon>
        <taxon>Kutzneria</taxon>
    </lineage>
</organism>
<evidence type="ECO:0000313" key="4">
    <source>
        <dbReference type="Proteomes" id="UP000585638"/>
    </source>
</evidence>
<dbReference type="SUPFAM" id="SSF54909">
    <property type="entry name" value="Dimeric alpha+beta barrel"/>
    <property type="match status" value="1"/>
</dbReference>
<accession>A0A7W9KSS8</accession>
<dbReference type="InterPro" id="IPR011008">
    <property type="entry name" value="Dimeric_a/b-barrel"/>
</dbReference>
<keyword evidence="4" id="KW-1185">Reference proteome</keyword>
<dbReference type="InterPro" id="IPR005545">
    <property type="entry name" value="YCII"/>
</dbReference>
<dbReference type="Pfam" id="PF03795">
    <property type="entry name" value="YCII"/>
    <property type="match status" value="1"/>
</dbReference>